<sequence>MSPAGRAAVCQDNRGQQPDAARGTFAAGRPGLSKTKILIKTELFLYSLKNNKFRGRERSHNERKKLKGSLGRPVIRRPLKTRYTHSKIPVLNFMDFKGSGTVLLGRAVRGATERARALRQNGRQLAAAVSVHGWRATINPPYVKASRTTRRASEPGRQDGRKFT</sequence>
<organism evidence="2 3">
    <name type="scientific">Candidatus Wallbacteria bacterium GWC2_49_35</name>
    <dbReference type="NCBI Taxonomy" id="1817813"/>
    <lineage>
        <taxon>Bacteria</taxon>
        <taxon>Candidatus Walliibacteriota</taxon>
    </lineage>
</organism>
<protein>
    <submittedName>
        <fullName evidence="2">Uncharacterized protein</fullName>
    </submittedName>
</protein>
<dbReference type="Proteomes" id="UP000178735">
    <property type="component" value="Unassembled WGS sequence"/>
</dbReference>
<proteinExistence type="predicted"/>
<reference evidence="2 3" key="1">
    <citation type="journal article" date="2016" name="Nat. Commun.">
        <title>Thousands of microbial genomes shed light on interconnected biogeochemical processes in an aquifer system.</title>
        <authorList>
            <person name="Anantharaman K."/>
            <person name="Brown C.T."/>
            <person name="Hug L.A."/>
            <person name="Sharon I."/>
            <person name="Castelle C.J."/>
            <person name="Probst A.J."/>
            <person name="Thomas B.C."/>
            <person name="Singh A."/>
            <person name="Wilkins M.J."/>
            <person name="Karaoz U."/>
            <person name="Brodie E.L."/>
            <person name="Williams K.H."/>
            <person name="Hubbard S.S."/>
            <person name="Banfield J.F."/>
        </authorList>
    </citation>
    <scope>NUCLEOTIDE SEQUENCE [LARGE SCALE GENOMIC DNA]</scope>
</reference>
<comment type="caution">
    <text evidence="2">The sequence shown here is derived from an EMBL/GenBank/DDBJ whole genome shotgun (WGS) entry which is preliminary data.</text>
</comment>
<accession>A0A1F7X1E8</accession>
<gene>
    <name evidence="2" type="ORF">A2008_00260</name>
</gene>
<evidence type="ECO:0000313" key="3">
    <source>
        <dbReference type="Proteomes" id="UP000178735"/>
    </source>
</evidence>
<feature type="compositionally biased region" description="Basic and acidic residues" evidence="1">
    <location>
        <begin position="151"/>
        <end position="164"/>
    </location>
</feature>
<feature type="region of interest" description="Disordered" evidence="1">
    <location>
        <begin position="1"/>
        <end position="27"/>
    </location>
</feature>
<evidence type="ECO:0000256" key="1">
    <source>
        <dbReference type="SAM" id="MobiDB-lite"/>
    </source>
</evidence>
<dbReference type="EMBL" id="MGFH01000001">
    <property type="protein sequence ID" value="OGM08900.1"/>
    <property type="molecule type" value="Genomic_DNA"/>
</dbReference>
<evidence type="ECO:0000313" key="2">
    <source>
        <dbReference type="EMBL" id="OGM08900.1"/>
    </source>
</evidence>
<name>A0A1F7X1E8_9BACT</name>
<feature type="region of interest" description="Disordered" evidence="1">
    <location>
        <begin position="144"/>
        <end position="164"/>
    </location>
</feature>
<dbReference type="AlphaFoldDB" id="A0A1F7X1E8"/>